<keyword evidence="16" id="KW-1185">Reference proteome</keyword>
<dbReference type="Pfam" id="PF00005">
    <property type="entry name" value="ABC_tran"/>
    <property type="match status" value="1"/>
</dbReference>
<dbReference type="PROSITE" id="PS50893">
    <property type="entry name" value="ABC_TRANSPORTER_2"/>
    <property type="match status" value="1"/>
</dbReference>
<evidence type="ECO:0000256" key="12">
    <source>
        <dbReference type="ARBA" id="ARBA00041133"/>
    </source>
</evidence>
<feature type="domain" description="ABC transporter" evidence="14">
    <location>
        <begin position="1"/>
        <end position="222"/>
    </location>
</feature>
<keyword evidence="7" id="KW-1278">Translocase</keyword>
<dbReference type="GO" id="GO:0005524">
    <property type="term" value="F:ATP binding"/>
    <property type="evidence" value="ECO:0007669"/>
    <property type="project" value="UniProtKB-KW"/>
</dbReference>
<dbReference type="InterPro" id="IPR008995">
    <property type="entry name" value="Mo/tungstate-bd_C_term_dom"/>
</dbReference>
<gene>
    <name evidence="15" type="ORF">SAMN05192554_1218</name>
</gene>
<evidence type="ECO:0000313" key="16">
    <source>
        <dbReference type="Proteomes" id="UP000199370"/>
    </source>
</evidence>
<comment type="subunit">
    <text evidence="10">The complex is composed of two ATP-binding proteins (WtpC), two transmembrane proteins (WtpB) and a solute-binding protein (WtpA).</text>
</comment>
<evidence type="ECO:0000256" key="11">
    <source>
        <dbReference type="ARBA" id="ARBA00039025"/>
    </source>
</evidence>
<dbReference type="GO" id="GO:1901238">
    <property type="term" value="F:ABC-type tungstate transporter activity"/>
    <property type="evidence" value="ECO:0007669"/>
    <property type="project" value="UniProtKB-EC"/>
</dbReference>
<dbReference type="PROSITE" id="PS00211">
    <property type="entry name" value="ABC_TRANSPORTER_1"/>
    <property type="match status" value="1"/>
</dbReference>
<dbReference type="Gene3D" id="3.40.50.300">
    <property type="entry name" value="P-loop containing nucleotide triphosphate hydrolases"/>
    <property type="match status" value="1"/>
</dbReference>
<keyword evidence="4" id="KW-0997">Cell inner membrane</keyword>
<evidence type="ECO:0000256" key="1">
    <source>
        <dbReference type="ARBA" id="ARBA00004202"/>
    </source>
</evidence>
<dbReference type="InterPro" id="IPR017871">
    <property type="entry name" value="ABC_transporter-like_CS"/>
</dbReference>
<reference evidence="15 16" key="1">
    <citation type="submission" date="2016-10" db="EMBL/GenBank/DDBJ databases">
        <authorList>
            <person name="de Groot N.N."/>
        </authorList>
    </citation>
    <scope>NUCLEOTIDE SEQUENCE [LARGE SCALE GENOMIC DNA]</scope>
    <source>
        <strain evidence="16">EB21,IBRC-M 10013,KCTC 4048</strain>
    </source>
</reference>
<keyword evidence="5" id="KW-0547">Nucleotide-binding</keyword>
<keyword evidence="6 15" id="KW-0067">ATP-binding</keyword>
<dbReference type="PANTHER" id="PTHR42781">
    <property type="entry name" value="SPERMIDINE/PUTRESCINE IMPORT ATP-BINDING PROTEIN POTA"/>
    <property type="match status" value="1"/>
</dbReference>
<evidence type="ECO:0000256" key="6">
    <source>
        <dbReference type="ARBA" id="ARBA00022840"/>
    </source>
</evidence>
<comment type="subcellular location">
    <subcellularLocation>
        <location evidence="1">Cell membrane</location>
        <topology evidence="1">Peripheral membrane protein</topology>
    </subcellularLocation>
</comment>
<evidence type="ECO:0000256" key="4">
    <source>
        <dbReference type="ARBA" id="ARBA00022519"/>
    </source>
</evidence>
<proteinExistence type="inferred from homology"/>
<evidence type="ECO:0000256" key="10">
    <source>
        <dbReference type="ARBA" id="ARBA00038781"/>
    </source>
</evidence>
<dbReference type="OrthoDB" id="18368at2157"/>
<dbReference type="AlphaFoldDB" id="A0A1G9ZLF9"/>
<keyword evidence="2" id="KW-0813">Transport</keyword>
<dbReference type="InterPro" id="IPR027417">
    <property type="entry name" value="P-loop_NTPase"/>
</dbReference>
<dbReference type="EC" id="7.3.2.6" evidence="11"/>
<dbReference type="Proteomes" id="UP000199370">
    <property type="component" value="Unassembled WGS sequence"/>
</dbReference>
<dbReference type="SUPFAM" id="SSF52540">
    <property type="entry name" value="P-loop containing nucleoside triphosphate hydrolases"/>
    <property type="match status" value="1"/>
</dbReference>
<dbReference type="SMART" id="SM00382">
    <property type="entry name" value="AAA"/>
    <property type="match status" value="1"/>
</dbReference>
<evidence type="ECO:0000256" key="9">
    <source>
        <dbReference type="ARBA" id="ARBA00038307"/>
    </source>
</evidence>
<dbReference type="STRING" id="996166.SAMN05192554_1218"/>
<name>A0A1G9ZLF9_9EURY</name>
<comment type="similarity">
    <text evidence="9">Belongs to the ABC transporter superfamily. Sulfate/tungstate importer (TC 3.A.1.6) family.</text>
</comment>
<evidence type="ECO:0000313" key="15">
    <source>
        <dbReference type="EMBL" id="SDN21935.1"/>
    </source>
</evidence>
<evidence type="ECO:0000256" key="13">
    <source>
        <dbReference type="ARBA" id="ARBA00047936"/>
    </source>
</evidence>
<dbReference type="EMBL" id="FNIA01000021">
    <property type="protein sequence ID" value="SDN21935.1"/>
    <property type="molecule type" value="Genomic_DNA"/>
</dbReference>
<evidence type="ECO:0000256" key="7">
    <source>
        <dbReference type="ARBA" id="ARBA00022967"/>
    </source>
</evidence>
<sequence>MLELDALETRYDDFTFGPLDLTVEDEVLAVLGPSGSGKTTLLSTVAGIVSSAGGSVRLDGRELTGRPPEARGTGVVFQDGALFPHMTARENLSYAATDAGRVGELANLLEIDDVLGRRPGALSGGERQRVALARTLAADPDALLLDEPLSSLDAPIRRRLRLELHDLFGSLDIPVVCVTHDQRTASALGDRLAVLRDGQLEQAGPCSAVLERPATPFVARFTGSENVLTARVLERTVEAVLLGLAPGRPLAALDGTRVTADVGETVTVSVHPARFEFGRETTAELHGVAPLQGCVQRLVNEGDQYRLVVETRPGGDSSTAGLALAVTAAPTTVSRLGLAAGEQVSLSVDPADVNVIG</sequence>
<dbReference type="InterPro" id="IPR003593">
    <property type="entry name" value="AAA+_ATPase"/>
</dbReference>
<evidence type="ECO:0000259" key="14">
    <source>
        <dbReference type="PROSITE" id="PS50893"/>
    </source>
</evidence>
<dbReference type="Gene3D" id="2.40.50.100">
    <property type="match status" value="1"/>
</dbReference>
<evidence type="ECO:0000256" key="5">
    <source>
        <dbReference type="ARBA" id="ARBA00022741"/>
    </source>
</evidence>
<keyword evidence="3" id="KW-1003">Cell membrane</keyword>
<evidence type="ECO:0000256" key="2">
    <source>
        <dbReference type="ARBA" id="ARBA00022448"/>
    </source>
</evidence>
<evidence type="ECO:0000256" key="8">
    <source>
        <dbReference type="ARBA" id="ARBA00023136"/>
    </source>
</evidence>
<dbReference type="PANTHER" id="PTHR42781:SF1">
    <property type="entry name" value="THIAMINE IMPORT ATP-BINDING PROTEIN THIQ"/>
    <property type="match status" value="1"/>
</dbReference>
<protein>
    <recommendedName>
        <fullName evidence="12">Molybdate/tungstate import ATP-binding protein WtpC</fullName>
        <ecNumber evidence="11">7.3.2.6</ecNumber>
    </recommendedName>
</protein>
<keyword evidence="8" id="KW-0472">Membrane</keyword>
<dbReference type="InterPro" id="IPR050093">
    <property type="entry name" value="ABC_SmlMolc_Importer"/>
</dbReference>
<evidence type="ECO:0000256" key="3">
    <source>
        <dbReference type="ARBA" id="ARBA00022475"/>
    </source>
</evidence>
<dbReference type="GO" id="GO:0016887">
    <property type="term" value="F:ATP hydrolysis activity"/>
    <property type="evidence" value="ECO:0007669"/>
    <property type="project" value="InterPro"/>
</dbReference>
<organism evidence="15 16">
    <name type="scientific">Haloarchaeobius iranensis</name>
    <dbReference type="NCBI Taxonomy" id="996166"/>
    <lineage>
        <taxon>Archaea</taxon>
        <taxon>Methanobacteriati</taxon>
        <taxon>Methanobacteriota</taxon>
        <taxon>Stenosarchaea group</taxon>
        <taxon>Halobacteria</taxon>
        <taxon>Halobacteriales</taxon>
        <taxon>Halorubellaceae</taxon>
        <taxon>Haloarchaeobius</taxon>
    </lineage>
</organism>
<dbReference type="InterPro" id="IPR003439">
    <property type="entry name" value="ABC_transporter-like_ATP-bd"/>
</dbReference>
<dbReference type="SUPFAM" id="SSF50331">
    <property type="entry name" value="MOP-like"/>
    <property type="match status" value="1"/>
</dbReference>
<comment type="catalytic activity">
    <reaction evidence="13">
        <text>tungstate(in) + ATP + H2O = tungstate(out) + ADP + phosphate + H(+)</text>
        <dbReference type="Rhea" id="RHEA:35027"/>
        <dbReference type="ChEBI" id="CHEBI:15377"/>
        <dbReference type="ChEBI" id="CHEBI:15378"/>
        <dbReference type="ChEBI" id="CHEBI:30616"/>
        <dbReference type="ChEBI" id="CHEBI:43474"/>
        <dbReference type="ChEBI" id="CHEBI:46502"/>
        <dbReference type="ChEBI" id="CHEBI:456216"/>
        <dbReference type="EC" id="7.3.2.6"/>
    </reaction>
</comment>
<accession>A0A1G9ZLF9</accession>
<dbReference type="RefSeq" id="WP_089735353.1">
    <property type="nucleotide sequence ID" value="NZ_FNIA01000021.1"/>
</dbReference>
<dbReference type="GO" id="GO:0005886">
    <property type="term" value="C:plasma membrane"/>
    <property type="evidence" value="ECO:0007669"/>
    <property type="project" value="UniProtKB-SubCell"/>
</dbReference>